<dbReference type="SUPFAM" id="SSF53067">
    <property type="entry name" value="Actin-like ATPase domain"/>
    <property type="match status" value="2"/>
</dbReference>
<dbReference type="Pfam" id="PF02782">
    <property type="entry name" value="FGGY_C"/>
    <property type="match status" value="1"/>
</dbReference>
<dbReference type="InterPro" id="IPR018485">
    <property type="entry name" value="FGGY_C"/>
</dbReference>
<dbReference type="GO" id="GO:0005975">
    <property type="term" value="P:carbohydrate metabolic process"/>
    <property type="evidence" value="ECO:0007669"/>
    <property type="project" value="InterPro"/>
</dbReference>
<reference evidence="6 7" key="1">
    <citation type="submission" date="2020-07" db="EMBL/GenBank/DDBJ databases">
        <authorList>
            <person name="Feng H."/>
        </authorList>
    </citation>
    <scope>NUCLEOTIDE SEQUENCE [LARGE SCALE GENOMIC DNA]</scope>
    <source>
        <strain evidence="7">s-10</strain>
    </source>
</reference>
<dbReference type="Proteomes" id="UP000535491">
    <property type="component" value="Unassembled WGS sequence"/>
</dbReference>
<evidence type="ECO:0000313" key="6">
    <source>
        <dbReference type="EMBL" id="MBA4493519.1"/>
    </source>
</evidence>
<dbReference type="GO" id="GO:0016301">
    <property type="term" value="F:kinase activity"/>
    <property type="evidence" value="ECO:0007669"/>
    <property type="project" value="UniProtKB-KW"/>
</dbReference>
<evidence type="ECO:0000256" key="1">
    <source>
        <dbReference type="ARBA" id="ARBA00009156"/>
    </source>
</evidence>
<dbReference type="Gene3D" id="3.30.420.40">
    <property type="match status" value="2"/>
</dbReference>
<evidence type="ECO:0000259" key="4">
    <source>
        <dbReference type="Pfam" id="PF00370"/>
    </source>
</evidence>
<dbReference type="InterPro" id="IPR018484">
    <property type="entry name" value="FGGY_N"/>
</dbReference>
<feature type="domain" description="Carbohydrate kinase FGGY C-terminal" evidence="5">
    <location>
        <begin position="349"/>
        <end position="438"/>
    </location>
</feature>
<keyword evidence="3 6" id="KW-0418">Kinase</keyword>
<dbReference type="PANTHER" id="PTHR43095:SF2">
    <property type="entry name" value="GLUCONOKINASE"/>
    <property type="match status" value="1"/>
</dbReference>
<proteinExistence type="inferred from homology"/>
<dbReference type="CDD" id="cd07798">
    <property type="entry name" value="ASKHA_NBD_FGGY_YoaC-like"/>
    <property type="match status" value="1"/>
</dbReference>
<evidence type="ECO:0000259" key="5">
    <source>
        <dbReference type="Pfam" id="PF02782"/>
    </source>
</evidence>
<dbReference type="InterPro" id="IPR043129">
    <property type="entry name" value="ATPase_NBD"/>
</dbReference>
<dbReference type="Pfam" id="PF00370">
    <property type="entry name" value="FGGY_N"/>
    <property type="match status" value="1"/>
</dbReference>
<protein>
    <submittedName>
        <fullName evidence="6">Sugar kinase</fullName>
    </submittedName>
</protein>
<organism evidence="6 7">
    <name type="scientific">Paenactinomyces guangxiensis</name>
    <dbReference type="NCBI Taxonomy" id="1490290"/>
    <lineage>
        <taxon>Bacteria</taxon>
        <taxon>Bacillati</taxon>
        <taxon>Bacillota</taxon>
        <taxon>Bacilli</taxon>
        <taxon>Bacillales</taxon>
        <taxon>Thermoactinomycetaceae</taxon>
        <taxon>Paenactinomyces</taxon>
    </lineage>
</organism>
<dbReference type="PANTHER" id="PTHR43095">
    <property type="entry name" value="SUGAR KINASE"/>
    <property type="match status" value="1"/>
</dbReference>
<dbReference type="RefSeq" id="WP_181750819.1">
    <property type="nucleotide sequence ID" value="NZ_JACEIQ010000002.1"/>
</dbReference>
<keyword evidence="2" id="KW-0808">Transferase</keyword>
<evidence type="ECO:0000256" key="3">
    <source>
        <dbReference type="ARBA" id="ARBA00022777"/>
    </source>
</evidence>
<dbReference type="AlphaFoldDB" id="A0A7W2A7V6"/>
<evidence type="ECO:0000256" key="2">
    <source>
        <dbReference type="ARBA" id="ARBA00022679"/>
    </source>
</evidence>
<comment type="similarity">
    <text evidence="1">Belongs to the FGGY kinase family.</text>
</comment>
<dbReference type="InterPro" id="IPR050406">
    <property type="entry name" value="FGGY_Carb_Kinase"/>
</dbReference>
<dbReference type="PIRSF" id="PIRSF000538">
    <property type="entry name" value="GlpK"/>
    <property type="match status" value="1"/>
</dbReference>
<dbReference type="InterPro" id="IPR000577">
    <property type="entry name" value="Carb_kinase_FGGY"/>
</dbReference>
<gene>
    <name evidence="6" type="ORF">H1191_04275</name>
</gene>
<accession>A0A7W2A7V6</accession>
<sequence>MGMQAGYLIFDIGTGNARVVVAGSDGTIHAVEREDLPYKRDHHYPDSLYFEPEALWQQLKRMAKKAVELSSNVKIKAITSTSQRQGIVLFDENGNHYLGLPNIDNRGKAYEARIADLDTIYQQVGRRPTTLFSALKLTAVKHEQPDLWHRFKAFTSISDWVTYLLSGELVYEHSQATETLLYDVRKNEWSLSLCDTFGIPVDKLPPLVDSGSILGKLKPEYVSEWNLGKDVAVIVGGADTQLAIKGTNPLINDYVIVSGTTTPVTKVMDEYRFDCEQRTWTNGHVEKGQWIFETNCGVTGLNYQRLKAIFYPNEDYSVIEKEINELEDFSCIATLGSILSDEQEPLKTGGFVFETPVSHELKRAHFALASLGDIACSIAENYRVLHDVTGDEPEYIWGCGGGFQSKTLRQLLANLLQKEIRIRKGYRQSSVSGAILICNEILGIEAAIANDFEVTNLNEDDRIAKWFEKWKWARKTLRNCKQDITQKRIKGR</sequence>
<name>A0A7W2A7V6_9BACL</name>
<evidence type="ECO:0000313" key="7">
    <source>
        <dbReference type="Proteomes" id="UP000535491"/>
    </source>
</evidence>
<dbReference type="EMBL" id="JACEIQ010000002">
    <property type="protein sequence ID" value="MBA4493519.1"/>
    <property type="molecule type" value="Genomic_DNA"/>
</dbReference>
<comment type="caution">
    <text evidence="6">The sequence shown here is derived from an EMBL/GenBank/DDBJ whole genome shotgun (WGS) entry which is preliminary data.</text>
</comment>
<keyword evidence="7" id="KW-1185">Reference proteome</keyword>
<feature type="domain" description="Carbohydrate kinase FGGY N-terminal" evidence="4">
    <location>
        <begin position="7"/>
        <end position="244"/>
    </location>
</feature>